<reference evidence="1" key="1">
    <citation type="submission" date="2022-08" db="EMBL/GenBank/DDBJ databases">
        <title>Draft genome sequencing of Roseisolibacter agri AW1220.</title>
        <authorList>
            <person name="Tobiishi Y."/>
            <person name="Tonouchi A."/>
        </authorList>
    </citation>
    <scope>NUCLEOTIDE SEQUENCE</scope>
    <source>
        <strain evidence="1">AW1220</strain>
    </source>
</reference>
<name>A0AA37Q567_9BACT</name>
<sequence length="156" mass="17293">MTALLAVDVGVRTGFACWGDDGRLRWYRSRNFGALPRLRRAIPALLDEVPDLARVVLEGGGPIADAWTHEADRRALTVQRVSAEDWRSVFLLPREHGGRTAQLKTISDRLARRAIAFGEGPRPTSLRHDAAEAILVGLWGALSAGWIRRLPPDLLR</sequence>
<keyword evidence="2" id="KW-1185">Reference proteome</keyword>
<evidence type="ECO:0000313" key="2">
    <source>
        <dbReference type="Proteomes" id="UP001161325"/>
    </source>
</evidence>
<accession>A0AA37Q567</accession>
<dbReference type="RefSeq" id="WP_284348434.1">
    <property type="nucleotide sequence ID" value="NZ_BRXS01000001.1"/>
</dbReference>
<gene>
    <name evidence="1" type="ORF">rosag_05000</name>
</gene>
<proteinExistence type="predicted"/>
<dbReference type="AlphaFoldDB" id="A0AA37Q567"/>
<organism evidence="1 2">
    <name type="scientific">Roseisolibacter agri</name>
    <dbReference type="NCBI Taxonomy" id="2014610"/>
    <lineage>
        <taxon>Bacteria</taxon>
        <taxon>Pseudomonadati</taxon>
        <taxon>Gemmatimonadota</taxon>
        <taxon>Gemmatimonadia</taxon>
        <taxon>Gemmatimonadales</taxon>
        <taxon>Gemmatimonadaceae</taxon>
        <taxon>Roseisolibacter</taxon>
    </lineage>
</organism>
<comment type="caution">
    <text evidence="1">The sequence shown here is derived from an EMBL/GenBank/DDBJ whole genome shotgun (WGS) entry which is preliminary data.</text>
</comment>
<dbReference type="EMBL" id="BRXS01000001">
    <property type="protein sequence ID" value="GLC23987.1"/>
    <property type="molecule type" value="Genomic_DNA"/>
</dbReference>
<protein>
    <submittedName>
        <fullName evidence="1">Uncharacterized protein</fullName>
    </submittedName>
</protein>
<dbReference type="Proteomes" id="UP001161325">
    <property type="component" value="Unassembled WGS sequence"/>
</dbReference>
<evidence type="ECO:0000313" key="1">
    <source>
        <dbReference type="EMBL" id="GLC23987.1"/>
    </source>
</evidence>